<reference evidence="3" key="1">
    <citation type="submission" date="2022-05" db="EMBL/GenBank/DDBJ databases">
        <authorList>
            <person name="Pankratov T."/>
        </authorList>
    </citation>
    <scope>NUCLEOTIDE SEQUENCE</scope>
    <source>
        <strain evidence="3">BP6-180914</strain>
    </source>
</reference>
<feature type="compositionally biased region" description="Basic and acidic residues" evidence="1">
    <location>
        <begin position="131"/>
        <end position="140"/>
    </location>
</feature>
<evidence type="ECO:0000313" key="3">
    <source>
        <dbReference type="EMBL" id="MCW6507739.1"/>
    </source>
</evidence>
<name>A0AA41YSG2_9HYPH</name>
<comment type="caution">
    <text evidence="3">The sequence shown here is derived from an EMBL/GenBank/DDBJ whole genome shotgun (WGS) entry which is preliminary data.</text>
</comment>
<feature type="transmembrane region" description="Helical" evidence="2">
    <location>
        <begin position="7"/>
        <end position="34"/>
    </location>
</feature>
<keyword evidence="4" id="KW-1185">Reference proteome</keyword>
<keyword evidence="2" id="KW-0812">Transmembrane</keyword>
<protein>
    <submittedName>
        <fullName evidence="3">Uncharacterized protein</fullName>
    </submittedName>
</protein>
<sequence>MKLRSGFFGIVGSGVTVVVLKVLYEGALAIYGAYASKFFDDKLTPYVTDHVWPRARPMVEWLNNFWGGAAIALIVALILERLWAWRYPLAKDEKPVPGRAELIELGRECVVMADETLRTQQQIEDAAPRPPRPEGGYKDQDHWSRVQFNHSLEAHEYHRRAIMQRDRAHGADLMDAIFRLRDLGLTIPVFADDVPGATDEVRGMLLPHYLSGYARFVGTMGRILKRGDLEAARRSSRDWRPVTEQGATARP</sequence>
<gene>
    <name evidence="3" type="ORF">M8523_06845</name>
</gene>
<organism evidence="3 4">
    <name type="scientific">Lichenifustis flavocetrariae</name>
    <dbReference type="NCBI Taxonomy" id="2949735"/>
    <lineage>
        <taxon>Bacteria</taxon>
        <taxon>Pseudomonadati</taxon>
        <taxon>Pseudomonadota</taxon>
        <taxon>Alphaproteobacteria</taxon>
        <taxon>Hyphomicrobiales</taxon>
        <taxon>Lichenihabitantaceae</taxon>
        <taxon>Lichenifustis</taxon>
    </lineage>
</organism>
<accession>A0AA41YSG2</accession>
<dbReference type="RefSeq" id="WP_282584098.1">
    <property type="nucleotide sequence ID" value="NZ_JAMOIM010000003.1"/>
</dbReference>
<keyword evidence="2" id="KW-0472">Membrane</keyword>
<proteinExistence type="predicted"/>
<keyword evidence="2" id="KW-1133">Transmembrane helix</keyword>
<dbReference type="Proteomes" id="UP001165667">
    <property type="component" value="Unassembled WGS sequence"/>
</dbReference>
<evidence type="ECO:0000256" key="1">
    <source>
        <dbReference type="SAM" id="MobiDB-lite"/>
    </source>
</evidence>
<dbReference type="EMBL" id="JAMOIM010000003">
    <property type="protein sequence ID" value="MCW6507739.1"/>
    <property type="molecule type" value="Genomic_DNA"/>
</dbReference>
<evidence type="ECO:0000256" key="2">
    <source>
        <dbReference type="SAM" id="Phobius"/>
    </source>
</evidence>
<feature type="region of interest" description="Disordered" evidence="1">
    <location>
        <begin position="120"/>
        <end position="140"/>
    </location>
</feature>
<dbReference type="AlphaFoldDB" id="A0AA41YSG2"/>
<evidence type="ECO:0000313" key="4">
    <source>
        <dbReference type="Proteomes" id="UP001165667"/>
    </source>
</evidence>
<feature type="transmembrane region" description="Helical" evidence="2">
    <location>
        <begin position="65"/>
        <end position="84"/>
    </location>
</feature>